<reference evidence="4" key="1">
    <citation type="journal article" date="2020" name="New Phytol.">
        <title>Comparative genomics reveals dynamic genome evolution in host specialist ectomycorrhizal fungi.</title>
        <authorList>
            <person name="Lofgren L.A."/>
            <person name="Nguyen N.H."/>
            <person name="Vilgalys R."/>
            <person name="Ruytinx J."/>
            <person name="Liao H.L."/>
            <person name="Branco S."/>
            <person name="Kuo A."/>
            <person name="LaButti K."/>
            <person name="Lipzen A."/>
            <person name="Andreopoulos W."/>
            <person name="Pangilinan J."/>
            <person name="Riley R."/>
            <person name="Hundley H."/>
            <person name="Na H."/>
            <person name="Barry K."/>
            <person name="Grigoriev I.V."/>
            <person name="Stajich J.E."/>
            <person name="Kennedy P.G."/>
        </authorList>
    </citation>
    <scope>NUCLEOTIDE SEQUENCE</scope>
    <source>
        <strain evidence="4">FC203</strain>
    </source>
</reference>
<sequence length="160" mass="18890">MSLPHLVEPMDRRLDQMDETLVPMMNNPRIHGLEKRLDSDSQISEHRQRSGHPEVPQRSPVESTHWLYDKTQPFNDLQLYHQIPISWGTGEDKDPEHFKLPPLRTNNDFTNLPGHQLDNYLYYYRIDVDKRSTRETKMHCLRYFIIGRSKSCLAASCDLT</sequence>
<dbReference type="AlphaFoldDB" id="A0AAD4DZN4"/>
<dbReference type="RefSeq" id="XP_041222188.1">
    <property type="nucleotide sequence ID" value="XM_041372387.1"/>
</dbReference>
<accession>A0AAD4DZN4</accession>
<feature type="compositionally biased region" description="Basic and acidic residues" evidence="2">
    <location>
        <begin position="38"/>
        <end position="52"/>
    </location>
</feature>
<gene>
    <name evidence="4" type="ORF">F5891DRAFT_589921</name>
</gene>
<comment type="caution">
    <text evidence="4">The sequence shown here is derived from an EMBL/GenBank/DDBJ whole genome shotgun (WGS) entry which is preliminary data.</text>
</comment>
<proteinExistence type="inferred from homology"/>
<dbReference type="EMBL" id="JABBWK010000054">
    <property type="protein sequence ID" value="KAG1896612.1"/>
    <property type="molecule type" value="Genomic_DNA"/>
</dbReference>
<feature type="domain" description="Mug135-like C-terminal" evidence="3">
    <location>
        <begin position="80"/>
        <end position="145"/>
    </location>
</feature>
<keyword evidence="5" id="KW-1185">Reference proteome</keyword>
<protein>
    <recommendedName>
        <fullName evidence="3">Mug135-like C-terminal domain-containing protein</fullName>
    </recommendedName>
</protein>
<feature type="region of interest" description="Disordered" evidence="2">
    <location>
        <begin position="38"/>
        <end position="65"/>
    </location>
</feature>
<dbReference type="InterPro" id="IPR013902">
    <property type="entry name" value="Mug135-like_C"/>
</dbReference>
<evidence type="ECO:0000259" key="3">
    <source>
        <dbReference type="Pfam" id="PF08593"/>
    </source>
</evidence>
<name>A0AAD4DZN4_9AGAM</name>
<dbReference type="GeneID" id="64666685"/>
<evidence type="ECO:0000256" key="1">
    <source>
        <dbReference type="ARBA" id="ARBA00005788"/>
    </source>
</evidence>
<dbReference type="Proteomes" id="UP001195769">
    <property type="component" value="Unassembled WGS sequence"/>
</dbReference>
<evidence type="ECO:0000313" key="5">
    <source>
        <dbReference type="Proteomes" id="UP001195769"/>
    </source>
</evidence>
<evidence type="ECO:0000256" key="2">
    <source>
        <dbReference type="SAM" id="MobiDB-lite"/>
    </source>
</evidence>
<dbReference type="Pfam" id="PF08593">
    <property type="entry name" value="Mug135_C"/>
    <property type="match status" value="1"/>
</dbReference>
<evidence type="ECO:0000313" key="4">
    <source>
        <dbReference type="EMBL" id="KAG1896612.1"/>
    </source>
</evidence>
<organism evidence="4 5">
    <name type="scientific">Suillus fuscotomentosus</name>
    <dbReference type="NCBI Taxonomy" id="1912939"/>
    <lineage>
        <taxon>Eukaryota</taxon>
        <taxon>Fungi</taxon>
        <taxon>Dikarya</taxon>
        <taxon>Basidiomycota</taxon>
        <taxon>Agaricomycotina</taxon>
        <taxon>Agaricomycetes</taxon>
        <taxon>Agaricomycetidae</taxon>
        <taxon>Boletales</taxon>
        <taxon>Suillineae</taxon>
        <taxon>Suillaceae</taxon>
        <taxon>Suillus</taxon>
    </lineage>
</organism>
<comment type="similarity">
    <text evidence="1">Belongs to the UPF0612 family.</text>
</comment>